<name>A0A0C1KH84_STRCV</name>
<dbReference type="AlphaFoldDB" id="A0A0C1KH84"/>
<comment type="caution">
    <text evidence="1">The sequence shown here is derived from an EMBL/GenBank/DDBJ whole genome shotgun (WGS) entry which is preliminary data.</text>
</comment>
<dbReference type="GO" id="GO:0016874">
    <property type="term" value="F:ligase activity"/>
    <property type="evidence" value="ECO:0007669"/>
    <property type="project" value="UniProtKB-KW"/>
</dbReference>
<dbReference type="GeneID" id="93846606"/>
<evidence type="ECO:0000313" key="2">
    <source>
        <dbReference type="Proteomes" id="UP000031339"/>
    </source>
</evidence>
<sequence>MKIQDLQNGDLIFVSSQSDIAEAIQRSTGWYNHVAIFFAGWIYHATSKRGVIKEPIDQFLQVDECYAVYACSDIDVKAVWKRAEQHLYKPYNNSFYPDTTGFYCSEYIAEILPIFETIPMQFGDEKEKIAPFWQQYYKELGLAVPLHQPGTNPSQLAQSEKLVYKGRLDD</sequence>
<dbReference type="Proteomes" id="UP000031339">
    <property type="component" value="Unassembled WGS sequence"/>
</dbReference>
<dbReference type="SUPFAM" id="SSF54001">
    <property type="entry name" value="Cysteine proteinases"/>
    <property type="match status" value="1"/>
</dbReference>
<dbReference type="OrthoDB" id="195541at2"/>
<evidence type="ECO:0000313" key="1">
    <source>
        <dbReference type="EMBL" id="KIC78222.1"/>
    </source>
</evidence>
<dbReference type="STRING" id="862969.SCI_0508"/>
<proteinExistence type="predicted"/>
<dbReference type="InterPro" id="IPR038765">
    <property type="entry name" value="Papain-like_cys_pep_sf"/>
</dbReference>
<protein>
    <submittedName>
        <fullName evidence="1">UDP-N-acetylmuramoylalanyl-D-glutamate--2, 6-diaminopimelate ligase</fullName>
    </submittedName>
</protein>
<gene>
    <name evidence="1" type="ORF">RN79_01205</name>
</gene>
<organism evidence="1 2">
    <name type="scientific">Streptococcus constellatus</name>
    <dbReference type="NCBI Taxonomy" id="76860"/>
    <lineage>
        <taxon>Bacteria</taxon>
        <taxon>Bacillati</taxon>
        <taxon>Bacillota</taxon>
        <taxon>Bacilli</taxon>
        <taxon>Lactobacillales</taxon>
        <taxon>Streptococcaceae</taxon>
        <taxon>Streptococcus</taxon>
        <taxon>Streptococcus anginosus group</taxon>
    </lineage>
</organism>
<dbReference type="EMBL" id="JWIY01000001">
    <property type="protein sequence ID" value="KIC78222.1"/>
    <property type="molecule type" value="Genomic_DNA"/>
</dbReference>
<accession>A0A0C1KH84</accession>
<dbReference type="Pfam" id="PF05708">
    <property type="entry name" value="Peptidase_C92"/>
    <property type="match status" value="1"/>
</dbReference>
<dbReference type="RefSeq" id="WP_006269874.1">
    <property type="nucleotide sequence ID" value="NZ_CAUTAL010000003.1"/>
</dbReference>
<reference evidence="1 2" key="1">
    <citation type="submission" date="2014-12" db="EMBL/GenBank/DDBJ databases">
        <title>Partial genome sequence of Streptococcus constellatus KCOM 1650 (= ChDC B144).</title>
        <authorList>
            <person name="Kook J.-K."/>
            <person name="Park S.-N."/>
            <person name="Lim Y.K."/>
            <person name="Jo E."/>
        </authorList>
    </citation>
    <scope>NUCLEOTIDE SEQUENCE [LARGE SCALE GENOMIC DNA]</scope>
    <source>
        <strain evidence="1 2">KCOM 1650</strain>
    </source>
</reference>
<dbReference type="Gene3D" id="3.90.1720.10">
    <property type="entry name" value="endopeptidase domain like (from Nostoc punctiforme)"/>
    <property type="match status" value="1"/>
</dbReference>
<keyword evidence="1" id="KW-0436">Ligase</keyword>
<dbReference type="InterPro" id="IPR024453">
    <property type="entry name" value="Peptidase_C92"/>
</dbReference>